<proteinExistence type="predicted"/>
<evidence type="ECO:0000313" key="2">
    <source>
        <dbReference type="EMBL" id="BBZ29322.1"/>
    </source>
</evidence>
<sequence>MRLAGVLLSAITLLGLFGTGQAGAEPNVDGKAVVCGTFDRYGLNLKSARWVFDYLTDRVGETPMGAQDIIQISINVYCPQYSNAYDDLNNQFDQQQHPGNPLFN</sequence>
<gene>
    <name evidence="2" type="ORF">MMAD_36170</name>
</gene>
<reference evidence="2 3" key="1">
    <citation type="journal article" date="2019" name="Emerg. Microbes Infect.">
        <title>Comprehensive subspecies identification of 175 nontuberculous mycobacteria species based on 7547 genomic profiles.</title>
        <authorList>
            <person name="Matsumoto Y."/>
            <person name="Kinjo T."/>
            <person name="Motooka D."/>
            <person name="Nabeya D."/>
            <person name="Jung N."/>
            <person name="Uechi K."/>
            <person name="Horii T."/>
            <person name="Iida T."/>
            <person name="Fujita J."/>
            <person name="Nakamura S."/>
        </authorList>
    </citation>
    <scope>NUCLEOTIDE SEQUENCE [LARGE SCALE GENOMIC DNA]</scope>
    <source>
        <strain evidence="2 3">JCM 13574</strain>
    </source>
</reference>
<keyword evidence="1" id="KW-0732">Signal</keyword>
<dbReference type="Proteomes" id="UP000466517">
    <property type="component" value="Chromosome"/>
</dbReference>
<evidence type="ECO:0008006" key="4">
    <source>
        <dbReference type="Google" id="ProtNLM"/>
    </source>
</evidence>
<protein>
    <recommendedName>
        <fullName evidence="4">DUF732 domain-containing protein</fullName>
    </recommendedName>
</protein>
<dbReference type="EMBL" id="AP022610">
    <property type="protein sequence ID" value="BBZ29322.1"/>
    <property type="molecule type" value="Genomic_DNA"/>
</dbReference>
<dbReference type="KEGG" id="mmag:MMAD_36170"/>
<feature type="signal peptide" evidence="1">
    <location>
        <begin position="1"/>
        <end position="24"/>
    </location>
</feature>
<evidence type="ECO:0000256" key="1">
    <source>
        <dbReference type="SAM" id="SignalP"/>
    </source>
</evidence>
<organism evidence="2 3">
    <name type="scientific">Mycolicibacterium madagascariense</name>
    <dbReference type="NCBI Taxonomy" id="212765"/>
    <lineage>
        <taxon>Bacteria</taxon>
        <taxon>Bacillati</taxon>
        <taxon>Actinomycetota</taxon>
        <taxon>Actinomycetes</taxon>
        <taxon>Mycobacteriales</taxon>
        <taxon>Mycobacteriaceae</taxon>
        <taxon>Mycolicibacterium</taxon>
    </lineage>
</organism>
<evidence type="ECO:0000313" key="3">
    <source>
        <dbReference type="Proteomes" id="UP000466517"/>
    </source>
</evidence>
<feature type="chain" id="PRO_5029624431" description="DUF732 domain-containing protein" evidence="1">
    <location>
        <begin position="25"/>
        <end position="104"/>
    </location>
</feature>
<keyword evidence="3" id="KW-1185">Reference proteome</keyword>
<name>A0A7I7XJD3_9MYCO</name>
<dbReference type="AlphaFoldDB" id="A0A7I7XJD3"/>
<accession>A0A7I7XJD3</accession>